<dbReference type="InterPro" id="IPR039422">
    <property type="entry name" value="MarR/SlyA-like"/>
</dbReference>
<evidence type="ECO:0000256" key="2">
    <source>
        <dbReference type="ARBA" id="ARBA00023125"/>
    </source>
</evidence>
<evidence type="ECO:0000313" key="6">
    <source>
        <dbReference type="Proteomes" id="UP001161580"/>
    </source>
</evidence>
<comment type="caution">
    <text evidence="5">The sequence shown here is derived from an EMBL/GenBank/DDBJ whole genome shotgun (WGS) entry which is preliminary data.</text>
</comment>
<dbReference type="RefSeq" id="WP_311789236.1">
    <property type="nucleotide sequence ID" value="NZ_JALDYY010000026.1"/>
</dbReference>
<dbReference type="Pfam" id="PF12802">
    <property type="entry name" value="MarR_2"/>
    <property type="match status" value="1"/>
</dbReference>
<dbReference type="GO" id="GO:0006950">
    <property type="term" value="P:response to stress"/>
    <property type="evidence" value="ECO:0007669"/>
    <property type="project" value="TreeGrafter"/>
</dbReference>
<reference evidence="5" key="1">
    <citation type="submission" date="2022-03" db="EMBL/GenBank/DDBJ databases">
        <title>Fererhizobium litorale gen. nov., sp. nov., isolated from sandy sediments of the Sea of Japan seashore.</title>
        <authorList>
            <person name="Romanenko L."/>
            <person name="Kurilenko V."/>
            <person name="Otstavnykh N."/>
            <person name="Svetashev V."/>
            <person name="Tekutyeva L."/>
            <person name="Isaeva M."/>
            <person name="Mikhailov V."/>
        </authorList>
    </citation>
    <scope>NUCLEOTIDE SEQUENCE</scope>
    <source>
        <strain evidence="5">KMM 9576</strain>
    </source>
</reference>
<keyword evidence="1" id="KW-0805">Transcription regulation</keyword>
<dbReference type="SMART" id="SM00347">
    <property type="entry name" value="HTH_MARR"/>
    <property type="match status" value="1"/>
</dbReference>
<proteinExistence type="predicted"/>
<name>A0AAE3QKL5_9HYPH</name>
<dbReference type="Proteomes" id="UP001161580">
    <property type="component" value="Unassembled WGS sequence"/>
</dbReference>
<dbReference type="InterPro" id="IPR036390">
    <property type="entry name" value="WH_DNA-bd_sf"/>
</dbReference>
<organism evidence="5 6">
    <name type="scientific">Ferirhizobium litorale</name>
    <dbReference type="NCBI Taxonomy" id="2927786"/>
    <lineage>
        <taxon>Bacteria</taxon>
        <taxon>Pseudomonadati</taxon>
        <taxon>Pseudomonadota</taxon>
        <taxon>Alphaproteobacteria</taxon>
        <taxon>Hyphomicrobiales</taxon>
        <taxon>Rhizobiaceae</taxon>
        <taxon>Ferirhizobium</taxon>
    </lineage>
</organism>
<evidence type="ECO:0000313" key="5">
    <source>
        <dbReference type="EMBL" id="MDI7925026.1"/>
    </source>
</evidence>
<dbReference type="PRINTS" id="PR00598">
    <property type="entry name" value="HTHMARR"/>
</dbReference>
<dbReference type="GO" id="GO:0003700">
    <property type="term" value="F:DNA-binding transcription factor activity"/>
    <property type="evidence" value="ECO:0007669"/>
    <property type="project" value="InterPro"/>
</dbReference>
<keyword evidence="6" id="KW-1185">Reference proteome</keyword>
<sequence length="158" mass="17609">MTSTSSSSSRSRFGIRFSLLARRWRRAIDAHLAAAGLTDATWVPLIHLQETGGGISQKELALLVGVDGSSLVRVLDILCRQGLVERRPDETDGRARLIHLTATGERRVDEIRRELERGEEELLAGLSDADISTMLAMFDRIEERLTTAEVARRKDKGR</sequence>
<evidence type="ECO:0000256" key="1">
    <source>
        <dbReference type="ARBA" id="ARBA00023015"/>
    </source>
</evidence>
<dbReference type="AlphaFoldDB" id="A0AAE3QKL5"/>
<dbReference type="PANTHER" id="PTHR33164:SF64">
    <property type="entry name" value="TRANSCRIPTIONAL REGULATOR SLYA"/>
    <property type="match status" value="1"/>
</dbReference>
<protein>
    <submittedName>
        <fullName evidence="5">MarR family transcriptional regulator</fullName>
    </submittedName>
</protein>
<dbReference type="GO" id="GO:0003677">
    <property type="term" value="F:DNA binding"/>
    <property type="evidence" value="ECO:0007669"/>
    <property type="project" value="UniProtKB-KW"/>
</dbReference>
<dbReference type="Gene3D" id="1.10.10.10">
    <property type="entry name" value="Winged helix-like DNA-binding domain superfamily/Winged helix DNA-binding domain"/>
    <property type="match status" value="1"/>
</dbReference>
<evidence type="ECO:0000259" key="4">
    <source>
        <dbReference type="PROSITE" id="PS50995"/>
    </source>
</evidence>
<accession>A0AAE3QKL5</accession>
<evidence type="ECO:0000256" key="3">
    <source>
        <dbReference type="ARBA" id="ARBA00023163"/>
    </source>
</evidence>
<dbReference type="PROSITE" id="PS50995">
    <property type="entry name" value="HTH_MARR_2"/>
    <property type="match status" value="1"/>
</dbReference>
<dbReference type="InterPro" id="IPR000835">
    <property type="entry name" value="HTH_MarR-typ"/>
</dbReference>
<keyword evidence="2" id="KW-0238">DNA-binding</keyword>
<dbReference type="SUPFAM" id="SSF46785">
    <property type="entry name" value="Winged helix' DNA-binding domain"/>
    <property type="match status" value="1"/>
</dbReference>
<dbReference type="EMBL" id="JALDYZ010000022">
    <property type="protein sequence ID" value="MDI7925026.1"/>
    <property type="molecule type" value="Genomic_DNA"/>
</dbReference>
<gene>
    <name evidence="5" type="ORF">MRS75_23495</name>
</gene>
<dbReference type="InterPro" id="IPR036388">
    <property type="entry name" value="WH-like_DNA-bd_sf"/>
</dbReference>
<dbReference type="PANTHER" id="PTHR33164">
    <property type="entry name" value="TRANSCRIPTIONAL REGULATOR, MARR FAMILY"/>
    <property type="match status" value="1"/>
</dbReference>
<keyword evidence="3" id="KW-0804">Transcription</keyword>
<feature type="domain" description="HTH marR-type" evidence="4">
    <location>
        <begin position="10"/>
        <end position="143"/>
    </location>
</feature>